<dbReference type="Pfam" id="PF00440">
    <property type="entry name" value="TetR_N"/>
    <property type="match status" value="1"/>
</dbReference>
<dbReference type="InterPro" id="IPR050109">
    <property type="entry name" value="HTH-type_TetR-like_transc_reg"/>
</dbReference>
<dbReference type="InterPro" id="IPR036271">
    <property type="entry name" value="Tet_transcr_reg_TetR-rel_C_sf"/>
</dbReference>
<dbReference type="GO" id="GO:0000976">
    <property type="term" value="F:transcription cis-regulatory region binding"/>
    <property type="evidence" value="ECO:0007669"/>
    <property type="project" value="TreeGrafter"/>
</dbReference>
<gene>
    <name evidence="9" type="ORF">E3O49_08955</name>
</gene>
<name>A0AAQ2HFG5_9MICO</name>
<proteinExistence type="predicted"/>
<evidence type="ECO:0000313" key="10">
    <source>
        <dbReference type="Proteomes" id="UP000297403"/>
    </source>
</evidence>
<evidence type="ECO:0000313" key="9">
    <source>
        <dbReference type="EMBL" id="TFC47104.1"/>
    </source>
</evidence>
<dbReference type="PANTHER" id="PTHR30055">
    <property type="entry name" value="HTH-TYPE TRANSCRIPTIONAL REGULATOR RUTR"/>
    <property type="match status" value="1"/>
</dbReference>
<dbReference type="InterPro" id="IPR003012">
    <property type="entry name" value="Tet_transcr_reg_TetR"/>
</dbReference>
<comment type="caution">
    <text evidence="9">The sequence shown here is derived from an EMBL/GenBank/DDBJ whole genome shotgun (WGS) entry which is preliminary data.</text>
</comment>
<feature type="region of interest" description="Disordered" evidence="6">
    <location>
        <begin position="1"/>
        <end position="29"/>
    </location>
</feature>
<feature type="transmembrane region" description="Helical" evidence="7">
    <location>
        <begin position="144"/>
        <end position="165"/>
    </location>
</feature>
<dbReference type="InterPro" id="IPR001647">
    <property type="entry name" value="HTH_TetR"/>
</dbReference>
<dbReference type="PRINTS" id="PR00400">
    <property type="entry name" value="TETREPRESSOR"/>
</dbReference>
<reference evidence="9 10" key="1">
    <citation type="submission" date="2019-03" db="EMBL/GenBank/DDBJ databases">
        <title>Genomics of glacier-inhabiting Cryobacterium strains.</title>
        <authorList>
            <person name="Liu Q."/>
            <person name="Xin Y.-H."/>
        </authorList>
    </citation>
    <scope>NUCLEOTIDE SEQUENCE [LARGE SCALE GENOMIC DNA]</scope>
    <source>
        <strain evidence="10">TMT1-22</strain>
    </source>
</reference>
<evidence type="ECO:0000256" key="4">
    <source>
        <dbReference type="ARBA" id="ARBA00023163"/>
    </source>
</evidence>
<protein>
    <submittedName>
        <fullName evidence="9">TetR/AcrR family transcriptional regulator</fullName>
    </submittedName>
</protein>
<keyword evidence="4" id="KW-0804">Transcription</keyword>
<dbReference type="Gene3D" id="1.10.357.10">
    <property type="entry name" value="Tetracycline Repressor, domain 2"/>
    <property type="match status" value="1"/>
</dbReference>
<dbReference type="EMBL" id="SOFY01000047">
    <property type="protein sequence ID" value="TFC47104.1"/>
    <property type="molecule type" value="Genomic_DNA"/>
</dbReference>
<keyword evidence="3 5" id="KW-0238">DNA-binding</keyword>
<dbReference type="AlphaFoldDB" id="A0AAQ2HFG5"/>
<dbReference type="Pfam" id="PF02909">
    <property type="entry name" value="TetR_C_1"/>
    <property type="match status" value="1"/>
</dbReference>
<dbReference type="GO" id="GO:0003700">
    <property type="term" value="F:DNA-binding transcription factor activity"/>
    <property type="evidence" value="ECO:0007669"/>
    <property type="project" value="TreeGrafter"/>
</dbReference>
<keyword evidence="7" id="KW-0472">Membrane</keyword>
<dbReference type="RefSeq" id="WP_134366805.1">
    <property type="nucleotide sequence ID" value="NZ_SOFY01000047.1"/>
</dbReference>
<feature type="DNA-binding region" description="H-T-H motif" evidence="5">
    <location>
        <begin position="54"/>
        <end position="73"/>
    </location>
</feature>
<keyword evidence="7" id="KW-0812">Transmembrane</keyword>
<keyword evidence="10" id="KW-1185">Reference proteome</keyword>
<keyword evidence="7" id="KW-1133">Transmembrane helix</keyword>
<evidence type="ECO:0000256" key="3">
    <source>
        <dbReference type="ARBA" id="ARBA00023125"/>
    </source>
</evidence>
<dbReference type="InterPro" id="IPR009057">
    <property type="entry name" value="Homeodomain-like_sf"/>
</dbReference>
<dbReference type="SUPFAM" id="SSF46689">
    <property type="entry name" value="Homeodomain-like"/>
    <property type="match status" value="1"/>
</dbReference>
<evidence type="ECO:0000256" key="1">
    <source>
        <dbReference type="ARBA" id="ARBA00022491"/>
    </source>
</evidence>
<evidence type="ECO:0000256" key="7">
    <source>
        <dbReference type="SAM" id="Phobius"/>
    </source>
</evidence>
<keyword evidence="2" id="KW-0805">Transcription regulation</keyword>
<accession>A0AAQ2HFG5</accession>
<dbReference type="PANTHER" id="PTHR30055:SF151">
    <property type="entry name" value="TRANSCRIPTIONAL REGULATORY PROTEIN"/>
    <property type="match status" value="1"/>
</dbReference>
<organism evidence="9 10">
    <name type="scientific">Cryobacterium shii</name>
    <dbReference type="NCBI Taxonomy" id="1259235"/>
    <lineage>
        <taxon>Bacteria</taxon>
        <taxon>Bacillati</taxon>
        <taxon>Actinomycetota</taxon>
        <taxon>Actinomycetes</taxon>
        <taxon>Micrococcales</taxon>
        <taxon>Microbacteriaceae</taxon>
        <taxon>Cryobacterium</taxon>
    </lineage>
</organism>
<keyword evidence="1" id="KW-0678">Repressor</keyword>
<evidence type="ECO:0000259" key="8">
    <source>
        <dbReference type="PROSITE" id="PS50977"/>
    </source>
</evidence>
<feature type="domain" description="HTH tetR-type" evidence="8">
    <location>
        <begin position="31"/>
        <end position="91"/>
    </location>
</feature>
<evidence type="ECO:0000256" key="5">
    <source>
        <dbReference type="PROSITE-ProRule" id="PRU00335"/>
    </source>
</evidence>
<dbReference type="Proteomes" id="UP000297403">
    <property type="component" value="Unassembled WGS sequence"/>
</dbReference>
<sequence length="235" mass="24644">MADGSPAAPSAATGQESAGRQRRAGRPHENVLSRKLITEAALTVIGVEGYGAFTMSSLARRLSVAPSALYNHVTSKQEVLRWLQDHVMTQVDVSGFTAEPWDAAVRRWAWSYRDVFAGHVPLIPIVAVLPVAGAPETLKMYEKVAVGLAAAGVPAALIVPGIVALESFIFGSALDATAPADIFDTADLSGTSPTFTAAVAAQDRDTGEPADVAFRFGLDALLAQLDSTRQKASAD</sequence>
<feature type="transmembrane region" description="Helical" evidence="7">
    <location>
        <begin position="115"/>
        <end position="132"/>
    </location>
</feature>
<dbReference type="InterPro" id="IPR004111">
    <property type="entry name" value="Repressor_TetR_C"/>
</dbReference>
<dbReference type="GO" id="GO:0046677">
    <property type="term" value="P:response to antibiotic"/>
    <property type="evidence" value="ECO:0007669"/>
    <property type="project" value="InterPro"/>
</dbReference>
<evidence type="ECO:0000256" key="2">
    <source>
        <dbReference type="ARBA" id="ARBA00023015"/>
    </source>
</evidence>
<dbReference type="GO" id="GO:0045892">
    <property type="term" value="P:negative regulation of DNA-templated transcription"/>
    <property type="evidence" value="ECO:0007669"/>
    <property type="project" value="InterPro"/>
</dbReference>
<evidence type="ECO:0000256" key="6">
    <source>
        <dbReference type="SAM" id="MobiDB-lite"/>
    </source>
</evidence>
<dbReference type="SUPFAM" id="SSF48498">
    <property type="entry name" value="Tetracyclin repressor-like, C-terminal domain"/>
    <property type="match status" value="1"/>
</dbReference>
<dbReference type="PROSITE" id="PS50977">
    <property type="entry name" value="HTH_TETR_2"/>
    <property type="match status" value="1"/>
</dbReference>